<evidence type="ECO:0000313" key="3">
    <source>
        <dbReference type="Proteomes" id="UP000070531"/>
    </source>
</evidence>
<accession>A0A134BCA8</accession>
<evidence type="ECO:0000256" key="1">
    <source>
        <dbReference type="SAM" id="MobiDB-lite"/>
    </source>
</evidence>
<sequence length="59" mass="7327">MINEEEFEKIWEQAKAHDKRLEAEWNALPPKEKERRRKKYDDGFYERISDNPMEEIDED</sequence>
<name>A0A134BCA8_9BACT</name>
<dbReference type="Proteomes" id="UP000070531">
    <property type="component" value="Unassembled WGS sequence"/>
</dbReference>
<feature type="compositionally biased region" description="Basic and acidic residues" evidence="1">
    <location>
        <begin position="39"/>
        <end position="49"/>
    </location>
</feature>
<dbReference type="AlphaFoldDB" id="A0A134BCA8"/>
<protein>
    <submittedName>
        <fullName evidence="2">Uncharacterized protein</fullName>
    </submittedName>
</protein>
<evidence type="ECO:0000313" key="2">
    <source>
        <dbReference type="EMBL" id="KXB77571.1"/>
    </source>
</evidence>
<gene>
    <name evidence="2" type="ORF">HMPREF1860_01325</name>
</gene>
<proteinExistence type="predicted"/>
<organism evidence="2">
    <name type="scientific">Prevotella amnii</name>
    <dbReference type="NCBI Taxonomy" id="419005"/>
    <lineage>
        <taxon>Bacteria</taxon>
        <taxon>Pseudomonadati</taxon>
        <taxon>Bacteroidota</taxon>
        <taxon>Bacteroidia</taxon>
        <taxon>Bacteroidales</taxon>
        <taxon>Prevotellaceae</taxon>
        <taxon>Prevotella</taxon>
    </lineage>
</organism>
<dbReference type="STRING" id="419005.HMPREF1860_01325"/>
<reference evidence="2 3" key="1">
    <citation type="submission" date="2016-01" db="EMBL/GenBank/DDBJ databases">
        <authorList>
            <person name="Oliw E.H."/>
        </authorList>
    </citation>
    <scope>NUCLEOTIDE SEQUENCE [LARGE SCALE GENOMIC DNA]</scope>
    <source>
        <strain evidence="2 3">DNF00307</strain>
    </source>
</reference>
<dbReference type="EMBL" id="LSDL01000065">
    <property type="protein sequence ID" value="KXB77571.1"/>
    <property type="molecule type" value="Genomic_DNA"/>
</dbReference>
<dbReference type="RefSeq" id="WP_060933038.1">
    <property type="nucleotide sequence ID" value="NZ_KQ960524.1"/>
</dbReference>
<comment type="caution">
    <text evidence="2">The sequence shown here is derived from an EMBL/GenBank/DDBJ whole genome shotgun (WGS) entry which is preliminary data.</text>
</comment>
<dbReference type="PATRIC" id="fig|419005.5.peg.1333"/>
<feature type="region of interest" description="Disordered" evidence="1">
    <location>
        <begin position="32"/>
        <end position="59"/>
    </location>
</feature>